<dbReference type="GO" id="GO:0005524">
    <property type="term" value="F:ATP binding"/>
    <property type="evidence" value="ECO:0007669"/>
    <property type="project" value="UniProtKB-UniRule"/>
</dbReference>
<name>A0A0M6WIK5_9FIRM</name>
<dbReference type="EC" id="2.7.1.24" evidence="3 4"/>
<dbReference type="HAMAP" id="MF_00376">
    <property type="entry name" value="Dephospho_CoA_kinase"/>
    <property type="match status" value="1"/>
</dbReference>
<evidence type="ECO:0000313" key="6">
    <source>
        <dbReference type="EMBL" id="CRL35873.1"/>
    </source>
</evidence>
<comment type="pathway">
    <text evidence="3">Cofactor biosynthesis; coenzyme A biosynthesis; CoA from (R)-pantothenate: step 5/5.</text>
</comment>
<gene>
    <name evidence="3" type="primary">coaE</name>
    <name evidence="6" type="ORF">T1815_11931</name>
</gene>
<comment type="subcellular location">
    <subcellularLocation>
        <location evidence="3">Cytoplasm</location>
    </subcellularLocation>
</comment>
<comment type="catalytic activity">
    <reaction evidence="3">
        <text>3'-dephospho-CoA + ATP = ADP + CoA + H(+)</text>
        <dbReference type="Rhea" id="RHEA:18245"/>
        <dbReference type="ChEBI" id="CHEBI:15378"/>
        <dbReference type="ChEBI" id="CHEBI:30616"/>
        <dbReference type="ChEBI" id="CHEBI:57287"/>
        <dbReference type="ChEBI" id="CHEBI:57328"/>
        <dbReference type="ChEBI" id="CHEBI:456216"/>
        <dbReference type="EC" id="2.7.1.24"/>
    </reaction>
</comment>
<sequence>MTGMMRIDDRKGNGMIFIGITGGVGAGKSAVLSYLKELDGVRVMLSDEIAHELMEPGSDCYNRLKELFAGEPIWLEDGHFDRPALAGVIFSNDKKRELLNEVVHPAVKEYVLNAVKEAKKEGLFMLVLEAALLIEEGYGEICDELWYIYASEEVRRKRLKSSRGYSDEKIDSIFACQLKEAEYRRHCKEVIDNDGDIENTITSINKALSKYKE</sequence>
<dbReference type="SUPFAM" id="SSF52540">
    <property type="entry name" value="P-loop containing nucleoside triphosphate hydrolases"/>
    <property type="match status" value="1"/>
</dbReference>
<dbReference type="NCBIfam" id="TIGR00152">
    <property type="entry name" value="dephospho-CoA kinase"/>
    <property type="match status" value="1"/>
</dbReference>
<keyword evidence="3 6" id="KW-0418">Kinase</keyword>
<evidence type="ECO:0000313" key="7">
    <source>
        <dbReference type="Proteomes" id="UP000049472"/>
    </source>
</evidence>
<dbReference type="CDD" id="cd02022">
    <property type="entry name" value="DPCK"/>
    <property type="match status" value="1"/>
</dbReference>
<keyword evidence="7" id="KW-1185">Reference proteome</keyword>
<evidence type="ECO:0000256" key="2">
    <source>
        <dbReference type="ARBA" id="ARBA00022840"/>
    </source>
</evidence>
<comment type="similarity">
    <text evidence="3">Belongs to the CoaE family.</text>
</comment>
<dbReference type="Pfam" id="PF01121">
    <property type="entry name" value="CoaE"/>
    <property type="match status" value="1"/>
</dbReference>
<keyword evidence="5" id="KW-0812">Transmembrane</keyword>
<evidence type="ECO:0000256" key="4">
    <source>
        <dbReference type="NCBIfam" id="TIGR00152"/>
    </source>
</evidence>
<dbReference type="PANTHER" id="PTHR10695">
    <property type="entry name" value="DEPHOSPHO-COA KINASE-RELATED"/>
    <property type="match status" value="1"/>
</dbReference>
<dbReference type="InterPro" id="IPR027417">
    <property type="entry name" value="P-loop_NTPase"/>
</dbReference>
<dbReference type="InterPro" id="IPR001977">
    <property type="entry name" value="Depp_CoAkinase"/>
</dbReference>
<dbReference type="EMBL" id="CVRQ01000015">
    <property type="protein sequence ID" value="CRL35873.1"/>
    <property type="molecule type" value="Genomic_DNA"/>
</dbReference>
<keyword evidence="5" id="KW-1133">Transmembrane helix</keyword>
<dbReference type="GO" id="GO:0004140">
    <property type="term" value="F:dephospho-CoA kinase activity"/>
    <property type="evidence" value="ECO:0007669"/>
    <property type="project" value="UniProtKB-UniRule"/>
</dbReference>
<dbReference type="GO" id="GO:0015937">
    <property type="term" value="P:coenzyme A biosynthetic process"/>
    <property type="evidence" value="ECO:0007669"/>
    <property type="project" value="UniProtKB-UniRule"/>
</dbReference>
<dbReference type="RefSeq" id="WP_055061511.1">
    <property type="nucleotide sequence ID" value="NZ_CVRQ01000015.1"/>
</dbReference>
<keyword evidence="5" id="KW-0472">Membrane</keyword>
<dbReference type="PANTHER" id="PTHR10695:SF46">
    <property type="entry name" value="BIFUNCTIONAL COENZYME A SYNTHASE-RELATED"/>
    <property type="match status" value="1"/>
</dbReference>
<dbReference type="GO" id="GO:0005737">
    <property type="term" value="C:cytoplasm"/>
    <property type="evidence" value="ECO:0007669"/>
    <property type="project" value="UniProtKB-SubCell"/>
</dbReference>
<keyword evidence="3" id="KW-0963">Cytoplasm</keyword>
<protein>
    <recommendedName>
        <fullName evidence="3 4">Dephospho-CoA kinase</fullName>
        <ecNumber evidence="3 4">2.7.1.24</ecNumber>
    </recommendedName>
    <alternativeName>
        <fullName evidence="3">Dephosphocoenzyme A kinase</fullName>
    </alternativeName>
</protein>
<keyword evidence="2 3" id="KW-0067">ATP-binding</keyword>
<reference evidence="7" key="1">
    <citation type="submission" date="2015-05" db="EMBL/GenBank/DDBJ databases">
        <authorList>
            <consortium name="Pathogen Informatics"/>
        </authorList>
    </citation>
    <scope>NUCLEOTIDE SEQUENCE [LARGE SCALE GENOMIC DNA]</scope>
    <source>
        <strain evidence="7">T1-815</strain>
    </source>
</reference>
<evidence type="ECO:0000256" key="5">
    <source>
        <dbReference type="SAM" id="Phobius"/>
    </source>
</evidence>
<organism evidence="6 7">
    <name type="scientific">Agathobacter rectalis</name>
    <dbReference type="NCBI Taxonomy" id="39491"/>
    <lineage>
        <taxon>Bacteria</taxon>
        <taxon>Bacillati</taxon>
        <taxon>Bacillota</taxon>
        <taxon>Clostridia</taxon>
        <taxon>Lachnospirales</taxon>
        <taxon>Lachnospiraceae</taxon>
        <taxon>Agathobacter</taxon>
    </lineage>
</organism>
<proteinExistence type="inferred from homology"/>
<dbReference type="PROSITE" id="PS51219">
    <property type="entry name" value="DPCK"/>
    <property type="match status" value="1"/>
</dbReference>
<comment type="function">
    <text evidence="3">Catalyzes the phosphorylation of the 3'-hydroxyl group of dephosphocoenzyme A to form coenzyme A.</text>
</comment>
<dbReference type="AlphaFoldDB" id="A0A0M6WIK5"/>
<keyword evidence="3" id="KW-0808">Transferase</keyword>
<dbReference type="UniPathway" id="UPA00241">
    <property type="reaction ID" value="UER00356"/>
</dbReference>
<dbReference type="Proteomes" id="UP000049472">
    <property type="component" value="Unassembled WGS sequence"/>
</dbReference>
<keyword evidence="3" id="KW-0173">Coenzyme A biosynthesis</keyword>
<accession>A0A0M6WIK5</accession>
<keyword evidence="1 3" id="KW-0547">Nucleotide-binding</keyword>
<feature type="transmembrane region" description="Helical" evidence="5">
    <location>
        <begin position="12"/>
        <end position="35"/>
    </location>
</feature>
<feature type="binding site" evidence="3">
    <location>
        <begin position="25"/>
        <end position="30"/>
    </location>
    <ligand>
        <name>ATP</name>
        <dbReference type="ChEBI" id="CHEBI:30616"/>
    </ligand>
</feature>
<evidence type="ECO:0000256" key="1">
    <source>
        <dbReference type="ARBA" id="ARBA00022741"/>
    </source>
</evidence>
<dbReference type="Gene3D" id="3.40.50.300">
    <property type="entry name" value="P-loop containing nucleotide triphosphate hydrolases"/>
    <property type="match status" value="1"/>
</dbReference>
<evidence type="ECO:0000256" key="3">
    <source>
        <dbReference type="HAMAP-Rule" id="MF_00376"/>
    </source>
</evidence>